<gene>
    <name evidence="3" type="ORF">GSM42_10455</name>
</gene>
<protein>
    <submittedName>
        <fullName evidence="3">Uncharacterized protein</fullName>
    </submittedName>
</protein>
<keyword evidence="2" id="KW-1133">Transmembrane helix</keyword>
<feature type="compositionally biased region" description="Low complexity" evidence="1">
    <location>
        <begin position="40"/>
        <end position="90"/>
    </location>
</feature>
<evidence type="ECO:0000256" key="2">
    <source>
        <dbReference type="SAM" id="Phobius"/>
    </source>
</evidence>
<keyword evidence="4" id="KW-1185">Reference proteome</keyword>
<proteinExistence type="predicted"/>
<keyword evidence="2" id="KW-0812">Transmembrane</keyword>
<evidence type="ECO:0000256" key="1">
    <source>
        <dbReference type="SAM" id="MobiDB-lite"/>
    </source>
</evidence>
<dbReference type="AlphaFoldDB" id="A0A6I4VR53"/>
<sequence length="90" mass="9038">MVGAIFVSLFVLVMLMLTAVICISNICKIGKKRKGKYKNRQSCSTSYGNSCSSSSCSSSSCSSSSCSSSSCSSSSCSSSSSSGSSCGSSS</sequence>
<organism evidence="3 4">
    <name type="scientific">Shimazuella alba</name>
    <dbReference type="NCBI Taxonomy" id="2690964"/>
    <lineage>
        <taxon>Bacteria</taxon>
        <taxon>Bacillati</taxon>
        <taxon>Bacillota</taxon>
        <taxon>Bacilli</taxon>
        <taxon>Bacillales</taxon>
        <taxon>Thermoactinomycetaceae</taxon>
        <taxon>Shimazuella</taxon>
    </lineage>
</organism>
<feature type="transmembrane region" description="Helical" evidence="2">
    <location>
        <begin position="6"/>
        <end position="27"/>
    </location>
</feature>
<evidence type="ECO:0000313" key="4">
    <source>
        <dbReference type="Proteomes" id="UP000430692"/>
    </source>
</evidence>
<comment type="caution">
    <text evidence="3">The sequence shown here is derived from an EMBL/GenBank/DDBJ whole genome shotgun (WGS) entry which is preliminary data.</text>
</comment>
<evidence type="ECO:0000313" key="3">
    <source>
        <dbReference type="EMBL" id="MXQ54127.1"/>
    </source>
</evidence>
<keyword evidence="2" id="KW-0472">Membrane</keyword>
<name>A0A6I4VR53_9BACL</name>
<accession>A0A6I4VR53</accession>
<feature type="region of interest" description="Disordered" evidence="1">
    <location>
        <begin position="39"/>
        <end position="90"/>
    </location>
</feature>
<reference evidence="3 4" key="1">
    <citation type="submission" date="2019-12" db="EMBL/GenBank/DDBJ databases">
        <title>Whole-genome analyses of novel actinobacteria.</title>
        <authorList>
            <person name="Sahin N."/>
            <person name="Saygin H."/>
        </authorList>
    </citation>
    <scope>NUCLEOTIDE SEQUENCE [LARGE SCALE GENOMIC DNA]</scope>
    <source>
        <strain evidence="3 4">KC615</strain>
    </source>
</reference>
<dbReference type="EMBL" id="WUUL01000006">
    <property type="protein sequence ID" value="MXQ54127.1"/>
    <property type="molecule type" value="Genomic_DNA"/>
</dbReference>
<dbReference type="Proteomes" id="UP000430692">
    <property type="component" value="Unassembled WGS sequence"/>
</dbReference>